<evidence type="ECO:0000313" key="2">
    <source>
        <dbReference type="EMBL" id="KAK9520691.1"/>
    </source>
</evidence>
<feature type="compositionally biased region" description="Basic and acidic residues" evidence="1">
    <location>
        <begin position="127"/>
        <end position="147"/>
    </location>
</feature>
<evidence type="ECO:0000313" key="3">
    <source>
        <dbReference type="Proteomes" id="UP001488805"/>
    </source>
</evidence>
<dbReference type="EMBL" id="JBCEZU010000329">
    <property type="protein sequence ID" value="KAK9520691.1"/>
    <property type="molecule type" value="Genomic_DNA"/>
</dbReference>
<protein>
    <submittedName>
        <fullName evidence="2">Uncharacterized protein</fullName>
    </submittedName>
</protein>
<sequence length="159" mass="17483">MANKLGFGDLFHQGWKGRIFAEVDSSQRRAAARYYSPSKTRGFVCENGLRNVRPHASLVFSLLRADRALEMGHPRFTGRVTSFTSSGPPGPISCLDLACKENSRPSQPDSEVEPSKHTGRTETGGNEECKGRREGWSEATFGEDHRSSGSLDSSHITIQ</sequence>
<keyword evidence="3" id="KW-1185">Reference proteome</keyword>
<evidence type="ECO:0000256" key="1">
    <source>
        <dbReference type="SAM" id="MobiDB-lite"/>
    </source>
</evidence>
<reference evidence="2 3" key="1">
    <citation type="journal article" date="2024" name="Genome Biol. Evol.">
        <title>Chromosome-level genome assembly of the viviparous eelpout Zoarces viviparus.</title>
        <authorList>
            <person name="Fuhrmann N."/>
            <person name="Brasseur M.V."/>
            <person name="Bakowski C.E."/>
            <person name="Podsiadlowski L."/>
            <person name="Prost S."/>
            <person name="Krehenwinkel H."/>
            <person name="Mayer C."/>
        </authorList>
    </citation>
    <scope>NUCLEOTIDE SEQUENCE [LARGE SCALE GENOMIC DNA]</scope>
    <source>
        <strain evidence="2">NO-MEL_2022_Ind0_liver</strain>
    </source>
</reference>
<feature type="compositionally biased region" description="Polar residues" evidence="1">
    <location>
        <begin position="148"/>
        <end position="159"/>
    </location>
</feature>
<accession>A0AAW1EDN2</accession>
<comment type="caution">
    <text evidence="2">The sequence shown here is derived from an EMBL/GenBank/DDBJ whole genome shotgun (WGS) entry which is preliminary data.</text>
</comment>
<dbReference type="Proteomes" id="UP001488805">
    <property type="component" value="Unassembled WGS sequence"/>
</dbReference>
<organism evidence="2 3">
    <name type="scientific">Zoarces viviparus</name>
    <name type="common">Viviparous eelpout</name>
    <name type="synonym">Blennius viviparus</name>
    <dbReference type="NCBI Taxonomy" id="48416"/>
    <lineage>
        <taxon>Eukaryota</taxon>
        <taxon>Metazoa</taxon>
        <taxon>Chordata</taxon>
        <taxon>Craniata</taxon>
        <taxon>Vertebrata</taxon>
        <taxon>Euteleostomi</taxon>
        <taxon>Actinopterygii</taxon>
        <taxon>Neopterygii</taxon>
        <taxon>Teleostei</taxon>
        <taxon>Neoteleostei</taxon>
        <taxon>Acanthomorphata</taxon>
        <taxon>Eupercaria</taxon>
        <taxon>Perciformes</taxon>
        <taxon>Cottioidei</taxon>
        <taxon>Zoarcales</taxon>
        <taxon>Zoarcidae</taxon>
        <taxon>Zoarcinae</taxon>
        <taxon>Zoarces</taxon>
    </lineage>
</organism>
<dbReference type="AlphaFoldDB" id="A0AAW1EDN2"/>
<gene>
    <name evidence="2" type="ORF">VZT92_020562</name>
</gene>
<proteinExistence type="predicted"/>
<name>A0AAW1EDN2_ZOAVI</name>
<feature type="region of interest" description="Disordered" evidence="1">
    <location>
        <begin position="94"/>
        <end position="159"/>
    </location>
</feature>